<evidence type="ECO:0000313" key="3">
    <source>
        <dbReference type="Proteomes" id="UP001153069"/>
    </source>
</evidence>
<keyword evidence="3" id="KW-1185">Reference proteome</keyword>
<sequence length="537" mass="60940">MVFNCCLVPCSAQIHDEEFERAMRRSKDKSDYTRWRRHRSKSRSRSKRDKSIARKKKKKEELEAEAREYDSRESEEDEEDDYDDDVSRSPHRPEFRKPMPEKPNESPCLRETAGSVRSDRHSRKSSKEAQVIFREQKEDDRTVNTNKSEALPGSLPKSILADSFYSDDSLENGDLTFEVDYGTSTPLFEALELNDWGNVLFFLRAGKFIAGGTLRTDDMDDPETQVRTWVHCQDDRGSVMWRQLPLHAAICLAAPLVVVQRLVEVYPDALACQDSFGNLPLNLAAKLHGTESFVFQVVSIKSQRWLQSREDTDDGEDVTTVTTERTGSAVPSTGTQGPSNDRPMTPLASPTMRPLAENGRDDGWNPPTFTQTPTARPVDSEPKGINLPQEGWENRSGIPTNSQQPVVTRPTVVDNEREERHPEILSKTQPHSSSILENARDDWEYRPGTPTNLHSRGTSIVEHAHDEGWEFRPGTPTKQNRSSAFVRRLQESFDAAYSSSDESSDSEYKQLCNGSFGDDDAGFLDDENELEMYYHHG</sequence>
<feature type="compositionally biased region" description="Basic and acidic residues" evidence="1">
    <location>
        <begin position="85"/>
        <end position="104"/>
    </location>
</feature>
<organism evidence="2 3">
    <name type="scientific">Seminavis robusta</name>
    <dbReference type="NCBI Taxonomy" id="568900"/>
    <lineage>
        <taxon>Eukaryota</taxon>
        <taxon>Sar</taxon>
        <taxon>Stramenopiles</taxon>
        <taxon>Ochrophyta</taxon>
        <taxon>Bacillariophyta</taxon>
        <taxon>Bacillariophyceae</taxon>
        <taxon>Bacillariophycidae</taxon>
        <taxon>Naviculales</taxon>
        <taxon>Naviculaceae</taxon>
        <taxon>Seminavis</taxon>
    </lineage>
</organism>
<feature type="compositionally biased region" description="Acidic residues" evidence="1">
    <location>
        <begin position="73"/>
        <end position="84"/>
    </location>
</feature>
<dbReference type="Proteomes" id="UP001153069">
    <property type="component" value="Unassembled WGS sequence"/>
</dbReference>
<feature type="region of interest" description="Disordered" evidence="1">
    <location>
        <begin position="494"/>
        <end position="523"/>
    </location>
</feature>
<dbReference type="EMBL" id="CAICTM010000214">
    <property type="protein sequence ID" value="CAB9504984.1"/>
    <property type="molecule type" value="Genomic_DNA"/>
</dbReference>
<protein>
    <submittedName>
        <fullName evidence="2">Uncharacterized protein</fullName>
    </submittedName>
</protein>
<gene>
    <name evidence="2" type="ORF">SEMRO_215_G089100.1</name>
</gene>
<reference evidence="2" key="1">
    <citation type="submission" date="2020-06" db="EMBL/GenBank/DDBJ databases">
        <authorList>
            <consortium name="Plant Systems Biology data submission"/>
        </authorList>
    </citation>
    <scope>NUCLEOTIDE SEQUENCE</scope>
    <source>
        <strain evidence="2">D6</strain>
    </source>
</reference>
<proteinExistence type="predicted"/>
<feature type="compositionally biased region" description="Low complexity" evidence="1">
    <location>
        <begin position="318"/>
        <end position="327"/>
    </location>
</feature>
<feature type="compositionally biased region" description="Basic residues" evidence="1">
    <location>
        <begin position="35"/>
        <end position="58"/>
    </location>
</feature>
<feature type="compositionally biased region" description="Polar residues" evidence="1">
    <location>
        <begin position="329"/>
        <end position="339"/>
    </location>
</feature>
<comment type="caution">
    <text evidence="2">The sequence shown here is derived from an EMBL/GenBank/DDBJ whole genome shotgun (WGS) entry which is preliminary data.</text>
</comment>
<evidence type="ECO:0000256" key="1">
    <source>
        <dbReference type="SAM" id="MobiDB-lite"/>
    </source>
</evidence>
<feature type="compositionally biased region" description="Polar residues" evidence="1">
    <location>
        <begin position="397"/>
        <end position="406"/>
    </location>
</feature>
<dbReference type="AlphaFoldDB" id="A0A9N8DLX7"/>
<accession>A0A9N8DLX7</accession>
<name>A0A9N8DLX7_9STRA</name>
<feature type="compositionally biased region" description="Basic and acidic residues" evidence="1">
    <location>
        <begin position="59"/>
        <end position="72"/>
    </location>
</feature>
<feature type="region of interest" description="Disordered" evidence="1">
    <location>
        <begin position="22"/>
        <end position="152"/>
    </location>
</feature>
<evidence type="ECO:0000313" key="2">
    <source>
        <dbReference type="EMBL" id="CAB9504984.1"/>
    </source>
</evidence>
<feature type="region of interest" description="Disordered" evidence="1">
    <location>
        <begin position="307"/>
        <end position="434"/>
    </location>
</feature>
<feature type="compositionally biased region" description="Basic and acidic residues" evidence="1">
    <location>
        <begin position="22"/>
        <end position="34"/>
    </location>
</feature>
<feature type="compositionally biased region" description="Basic and acidic residues" evidence="1">
    <location>
        <begin position="414"/>
        <end position="424"/>
    </location>
</feature>